<dbReference type="PROSITE" id="PS00107">
    <property type="entry name" value="PROTEIN_KINASE_ATP"/>
    <property type="match status" value="1"/>
</dbReference>
<dbReference type="InterPro" id="IPR017441">
    <property type="entry name" value="Protein_kinase_ATP_BS"/>
</dbReference>
<keyword evidence="10" id="KW-1185">Reference proteome</keyword>
<evidence type="ECO:0008006" key="11">
    <source>
        <dbReference type="Google" id="ProtNLM"/>
    </source>
</evidence>
<feature type="region of interest" description="Disordered" evidence="6">
    <location>
        <begin position="74"/>
        <end position="107"/>
    </location>
</feature>
<keyword evidence="3" id="KW-0418">Kinase</keyword>
<name>A0A8T0H9T7_CERPU</name>
<feature type="region of interest" description="Disordered" evidence="6">
    <location>
        <begin position="1"/>
        <end position="35"/>
    </location>
</feature>
<organism evidence="9 10">
    <name type="scientific">Ceratodon purpureus</name>
    <name type="common">Fire moss</name>
    <name type="synonym">Dicranum purpureum</name>
    <dbReference type="NCBI Taxonomy" id="3225"/>
    <lineage>
        <taxon>Eukaryota</taxon>
        <taxon>Viridiplantae</taxon>
        <taxon>Streptophyta</taxon>
        <taxon>Embryophyta</taxon>
        <taxon>Bryophyta</taxon>
        <taxon>Bryophytina</taxon>
        <taxon>Bryopsida</taxon>
        <taxon>Dicranidae</taxon>
        <taxon>Pseudoditrichales</taxon>
        <taxon>Ditrichaceae</taxon>
        <taxon>Ceratodon</taxon>
    </lineage>
</organism>
<evidence type="ECO:0000259" key="7">
    <source>
        <dbReference type="PROSITE" id="PS50011"/>
    </source>
</evidence>
<dbReference type="Pfam" id="PF00069">
    <property type="entry name" value="Pkinase"/>
    <property type="match status" value="1"/>
</dbReference>
<dbReference type="PANTHER" id="PTHR44329">
    <property type="entry name" value="SERINE/THREONINE-PROTEIN KINASE TNNI3K-RELATED"/>
    <property type="match status" value="1"/>
</dbReference>
<gene>
    <name evidence="9" type="ORF">KC19_7G110700</name>
</gene>
<dbReference type="InterPro" id="IPR051681">
    <property type="entry name" value="Ser/Thr_Kinases-Pseudokinases"/>
</dbReference>
<evidence type="ECO:0000256" key="2">
    <source>
        <dbReference type="ARBA" id="ARBA00022741"/>
    </source>
</evidence>
<dbReference type="PROSITE" id="PS00108">
    <property type="entry name" value="PROTEIN_KINASE_ST"/>
    <property type="match status" value="1"/>
</dbReference>
<dbReference type="InterPro" id="IPR001229">
    <property type="entry name" value="Jacalin-like_lectin_dom"/>
</dbReference>
<dbReference type="PROSITE" id="PS50011">
    <property type="entry name" value="PROTEIN_KINASE_DOM"/>
    <property type="match status" value="1"/>
</dbReference>
<keyword evidence="4 5" id="KW-0067">ATP-binding</keyword>
<dbReference type="GO" id="GO:0030246">
    <property type="term" value="F:carbohydrate binding"/>
    <property type="evidence" value="ECO:0007669"/>
    <property type="project" value="InterPro"/>
</dbReference>
<dbReference type="OrthoDB" id="1412603at2759"/>
<feature type="region of interest" description="Disordered" evidence="6">
    <location>
        <begin position="682"/>
        <end position="701"/>
    </location>
</feature>
<evidence type="ECO:0000259" key="8">
    <source>
        <dbReference type="PROSITE" id="PS51752"/>
    </source>
</evidence>
<dbReference type="InterPro" id="IPR033734">
    <property type="entry name" value="Jacalin-like_lectin_dom_plant"/>
</dbReference>
<dbReference type="GO" id="GO:0004674">
    <property type="term" value="F:protein serine/threonine kinase activity"/>
    <property type="evidence" value="ECO:0007669"/>
    <property type="project" value="TreeGrafter"/>
</dbReference>
<dbReference type="PANTHER" id="PTHR44329:SF260">
    <property type="entry name" value="PROTEIN KINASE DOMAIN-CONTAINING PROTEIN"/>
    <property type="match status" value="1"/>
</dbReference>
<dbReference type="GO" id="GO:0005524">
    <property type="term" value="F:ATP binding"/>
    <property type="evidence" value="ECO:0007669"/>
    <property type="project" value="UniProtKB-UniRule"/>
</dbReference>
<feature type="domain" description="Protein kinase" evidence="7">
    <location>
        <begin position="369"/>
        <end position="672"/>
    </location>
</feature>
<evidence type="ECO:0000256" key="4">
    <source>
        <dbReference type="ARBA" id="ARBA00022840"/>
    </source>
</evidence>
<keyword evidence="1" id="KW-0808">Transferase</keyword>
<feature type="domain" description="Jacalin-type lectin" evidence="8">
    <location>
        <begin position="698"/>
        <end position="851"/>
    </location>
</feature>
<dbReference type="Gene3D" id="2.100.10.30">
    <property type="entry name" value="Jacalin-like lectin domain"/>
    <property type="match status" value="1"/>
</dbReference>
<dbReference type="Gene3D" id="1.10.510.10">
    <property type="entry name" value="Transferase(Phosphotransferase) domain 1"/>
    <property type="match status" value="1"/>
</dbReference>
<protein>
    <recommendedName>
        <fullName evidence="11">Protein kinase domain-containing protein</fullName>
    </recommendedName>
</protein>
<dbReference type="AlphaFoldDB" id="A0A8T0H9T7"/>
<evidence type="ECO:0000313" key="10">
    <source>
        <dbReference type="Proteomes" id="UP000822688"/>
    </source>
</evidence>
<reference evidence="9" key="1">
    <citation type="submission" date="2020-06" db="EMBL/GenBank/DDBJ databases">
        <title>WGS assembly of Ceratodon purpureus strain R40.</title>
        <authorList>
            <person name="Carey S.B."/>
            <person name="Jenkins J."/>
            <person name="Shu S."/>
            <person name="Lovell J.T."/>
            <person name="Sreedasyam A."/>
            <person name="Maumus F."/>
            <person name="Tiley G.P."/>
            <person name="Fernandez-Pozo N."/>
            <person name="Barry K."/>
            <person name="Chen C."/>
            <person name="Wang M."/>
            <person name="Lipzen A."/>
            <person name="Daum C."/>
            <person name="Saski C.A."/>
            <person name="Payton A.C."/>
            <person name="Mcbreen J.C."/>
            <person name="Conrad R.E."/>
            <person name="Kollar L.M."/>
            <person name="Olsson S."/>
            <person name="Huttunen S."/>
            <person name="Landis J.B."/>
            <person name="Wickett N.J."/>
            <person name="Johnson M.G."/>
            <person name="Rensing S.A."/>
            <person name="Grimwood J."/>
            <person name="Schmutz J."/>
            <person name="Mcdaniel S.F."/>
        </authorList>
    </citation>
    <scope>NUCLEOTIDE SEQUENCE</scope>
    <source>
        <strain evidence="9">R40</strain>
    </source>
</reference>
<dbReference type="PROSITE" id="PS51752">
    <property type="entry name" value="JACALIN_LECTIN"/>
    <property type="match status" value="1"/>
</dbReference>
<evidence type="ECO:0000256" key="1">
    <source>
        <dbReference type="ARBA" id="ARBA00022679"/>
    </source>
</evidence>
<dbReference type="SUPFAM" id="SSF56112">
    <property type="entry name" value="Protein kinase-like (PK-like)"/>
    <property type="match status" value="1"/>
</dbReference>
<dbReference type="InterPro" id="IPR008271">
    <property type="entry name" value="Ser/Thr_kinase_AS"/>
</dbReference>
<dbReference type="SMART" id="SM00915">
    <property type="entry name" value="Jacalin"/>
    <property type="match status" value="1"/>
</dbReference>
<proteinExistence type="predicted"/>
<dbReference type="EMBL" id="CM026428">
    <property type="protein sequence ID" value="KAG0567108.1"/>
    <property type="molecule type" value="Genomic_DNA"/>
</dbReference>
<comment type="caution">
    <text evidence="9">The sequence shown here is derived from an EMBL/GenBank/DDBJ whole genome shotgun (WGS) entry which is preliminary data.</text>
</comment>
<feature type="compositionally biased region" description="Low complexity" evidence="6">
    <location>
        <begin position="88"/>
        <end position="103"/>
    </location>
</feature>
<dbReference type="CDD" id="cd09612">
    <property type="entry name" value="Jacalin"/>
    <property type="match status" value="1"/>
</dbReference>
<dbReference type="InterPro" id="IPR011009">
    <property type="entry name" value="Kinase-like_dom_sf"/>
</dbReference>
<sequence length="853" mass="94712">MDASSHSSALVYATDSGGTSDHTDGVLPTYTSAPSSLDYAIGESEAQLSAYSSPTLATSGSRSNEAKPVLYTSFQAPPQTPETPTLMNNSSSPPSANSEDSQSTDSTALVYSVDAPVGSLVDPEATFQASTSKVHPASLTRRLSKRILSSFRFHSVEEAPKADAVIKRCRATVQSSAEFWSGARRDHIRLNRHQCDFLLRTVKAADSTLAAIQQSPLLSDIGTVPVLQELHQFLHDADTLIRRSYVTVSTNSELLRAATEQGDLKETFSHLLYDIQWCTSLLQCILLENSKESPVTFDPTSCECRLSASDELELLTAAKKDEKELRDHLRGIVKQLDVGKLAGKVATKLLAKLETYSPDPVFLNHEDLNLEGIQIGEGAFGAVRKIKFLSDRETCAAKTISNHSLSAEKEIDAIRKLGNHPHIVRLFCYSKMDLSEPETDPEPDLETEMETEMAETKVYLVMELLEKDLQEAIGLRRNHRLERALRLRGTQLLVSLGELVEPVSLMLKIGEGIKYMHGKGVAHRDLKPGNVLVNFEKFEGSSRIRSVKIADFGSTKAAERTETNTMNTGTTRYMAPEVMKVKGDPEKARLNLLKADVYSFAMMCIHILTGKYPLKFSFEELKKRIKAGERPLLRDELPNCPLRLATLLTKCWSRVPHERPSFPEICRELRYIKGLLLKGDEQKMQTQPRGPQKPLEGVKVQGPWGSPTNGREFFDMATSITGIELRYSEGVGPVGLFKVTYELLGKTFTRESYVKNASHGQILEKIKFQPEIEYIKQITGFVSRVEVMIEETKRKIIEIVSSLTFYTNLKKYGPFGVETGTKFTSDIGLRVIGFHGRAGNMLDSLGIITVPDV</sequence>
<keyword evidence="2 5" id="KW-0547">Nucleotide-binding</keyword>
<dbReference type="SUPFAM" id="SSF51101">
    <property type="entry name" value="Mannose-binding lectins"/>
    <property type="match status" value="1"/>
</dbReference>
<feature type="compositionally biased region" description="Polar residues" evidence="6">
    <location>
        <begin position="74"/>
        <end position="87"/>
    </location>
</feature>
<dbReference type="InterPro" id="IPR000719">
    <property type="entry name" value="Prot_kinase_dom"/>
</dbReference>
<evidence type="ECO:0000256" key="5">
    <source>
        <dbReference type="PROSITE-ProRule" id="PRU10141"/>
    </source>
</evidence>
<evidence type="ECO:0000256" key="3">
    <source>
        <dbReference type="ARBA" id="ARBA00022777"/>
    </source>
</evidence>
<feature type="binding site" evidence="5">
    <location>
        <position position="398"/>
    </location>
    <ligand>
        <name>ATP</name>
        <dbReference type="ChEBI" id="CHEBI:30616"/>
    </ligand>
</feature>
<dbReference type="InterPro" id="IPR036404">
    <property type="entry name" value="Jacalin-like_lectin_dom_sf"/>
</dbReference>
<accession>A0A8T0H9T7</accession>
<dbReference type="Proteomes" id="UP000822688">
    <property type="component" value="Chromosome 7"/>
</dbReference>
<evidence type="ECO:0000313" key="9">
    <source>
        <dbReference type="EMBL" id="KAG0567108.1"/>
    </source>
</evidence>
<dbReference type="Pfam" id="PF01419">
    <property type="entry name" value="Jacalin"/>
    <property type="match status" value="1"/>
</dbReference>
<dbReference type="SMART" id="SM00220">
    <property type="entry name" value="S_TKc"/>
    <property type="match status" value="1"/>
</dbReference>
<evidence type="ECO:0000256" key="6">
    <source>
        <dbReference type="SAM" id="MobiDB-lite"/>
    </source>
</evidence>